<feature type="region of interest" description="Disordered" evidence="6">
    <location>
        <begin position="931"/>
        <end position="954"/>
    </location>
</feature>
<feature type="domain" description="Homeobox" evidence="7">
    <location>
        <begin position="262"/>
        <end position="325"/>
    </location>
</feature>
<dbReference type="InterPro" id="IPR008422">
    <property type="entry name" value="KN_HD"/>
</dbReference>
<dbReference type="PROSITE" id="PS50071">
    <property type="entry name" value="HOMEOBOX_2"/>
    <property type="match status" value="1"/>
</dbReference>
<dbReference type="GO" id="GO:0005634">
    <property type="term" value="C:nucleus"/>
    <property type="evidence" value="ECO:0007669"/>
    <property type="project" value="UniProtKB-SubCell"/>
</dbReference>
<evidence type="ECO:0000313" key="9">
    <source>
        <dbReference type="EMBL" id="KAJ5450310.1"/>
    </source>
</evidence>
<feature type="region of interest" description="Disordered" evidence="6">
    <location>
        <begin position="450"/>
        <end position="470"/>
    </location>
</feature>
<proteinExistence type="predicted"/>
<keyword evidence="4" id="KW-0479">Metal-binding</keyword>
<dbReference type="GO" id="GO:0006355">
    <property type="term" value="P:regulation of DNA-templated transcription"/>
    <property type="evidence" value="ECO:0007669"/>
    <property type="project" value="InterPro"/>
</dbReference>
<dbReference type="CDD" id="cd00086">
    <property type="entry name" value="homeodomain"/>
    <property type="match status" value="1"/>
</dbReference>
<dbReference type="AlphaFoldDB" id="A0AAD6G369"/>
<dbReference type="PROSITE" id="PS50157">
    <property type="entry name" value="ZINC_FINGER_C2H2_2"/>
    <property type="match status" value="1"/>
</dbReference>
<organism evidence="9 10">
    <name type="scientific">Penicillium daleae</name>
    <dbReference type="NCBI Taxonomy" id="63821"/>
    <lineage>
        <taxon>Eukaryota</taxon>
        <taxon>Fungi</taxon>
        <taxon>Dikarya</taxon>
        <taxon>Ascomycota</taxon>
        <taxon>Pezizomycotina</taxon>
        <taxon>Eurotiomycetes</taxon>
        <taxon>Eurotiomycetidae</taxon>
        <taxon>Eurotiales</taxon>
        <taxon>Aspergillaceae</taxon>
        <taxon>Penicillium</taxon>
    </lineage>
</organism>
<protein>
    <recommendedName>
        <fullName evidence="11">Homeobox and C2H2 transcription factor</fullName>
    </recommendedName>
</protein>
<dbReference type="InterPro" id="IPR050224">
    <property type="entry name" value="TALE_homeobox"/>
</dbReference>
<sequence>MAHGWRCRSFGGSEIGFAGPTANDYSPNHGGLSPLPQTKDTPSSQTDSFFASSVSPPWPEPYLIPIYLRVVHFSFLCATNSWNLTSALSPGAQSQMEYFDFEGASLAHESIHQSDDVASLDLEFDEPEERDARFDSLLQDPSLDFLDNAPVPESAEQFVGDSIRPDQDTGVYPMFRAQEPCDFCRRMGLDCFVAKRGVMQNGCTCCISLYRECSFTHAKVPGKFLQTLHPVSENAYIPTGGLTGKRALKSVSYGAFGDDTDARSRKNSTRFSRRAVTILKGWLRDHNENPYPNEAEKDELKHNTGLTLTQISNWLANARRRGKVRPPTGPISTVPGAVDIPSQSRHPKDPALMTPLERWKYSPPENEPATISDITRALANPPFDPSRQRRTHPGHVRTRRPGSSTNESSHASSEHKRYTASASSLDTSRSSISDLSFASAFSHRSSLSFGSMDRKERRRRRKPSVPANTFNHQKAKAVRPFQCTFCTDSFAAKYDWQRHEKSMHLILEKWICSPHGGVTEQNGILRCVFCSAANPDRDHLEIHNYISCQEKSLQERTFYRKDHLNQHLRLMHNTKFQPCMEKWQSSITEITSRCGFCGTVMQTWKDRVDHLAGHFKNGASMAQWQGDWGFEPSIQERVENAVPPYLIDYEWRSPDPWTTVQAQGDGVSPQLRVPDDANCYMRLSRELTSYIHNQTAQGVIPNDEMLQTEARRIIYGNDDDPWNQTCADNPLWLTILKRETGLETPANNDELQLSDLGLQPPFVGHSGVRKPPREANLLARGIGAGALPSPAVSSPSLRSPTYPPTGFSSAAPSGQGSLAGSYAGSSGMISAGVPAFISDWSSSLPGHASSSSVHADGEPPDPLVQMGFDPEFLQRLSDSYTELTPPDMELVPLDAPLDYEGKGKQPWLNPASQTLPLMGVPASDPLAALHSEEGYPHTSDSAQSGLPAFRDGNF</sequence>
<dbReference type="GO" id="GO:0003677">
    <property type="term" value="F:DNA binding"/>
    <property type="evidence" value="ECO:0007669"/>
    <property type="project" value="UniProtKB-UniRule"/>
</dbReference>
<feature type="compositionally biased region" description="Basic residues" evidence="6">
    <location>
        <begin position="388"/>
        <end position="400"/>
    </location>
</feature>
<feature type="region of interest" description="Disordered" evidence="6">
    <location>
        <begin position="788"/>
        <end position="821"/>
    </location>
</feature>
<dbReference type="EMBL" id="JAPVEA010000006">
    <property type="protein sequence ID" value="KAJ5450310.1"/>
    <property type="molecule type" value="Genomic_DNA"/>
</dbReference>
<evidence type="ECO:0008006" key="11">
    <source>
        <dbReference type="Google" id="ProtNLM"/>
    </source>
</evidence>
<dbReference type="PROSITE" id="PS00028">
    <property type="entry name" value="ZINC_FINGER_C2H2_1"/>
    <property type="match status" value="1"/>
</dbReference>
<feature type="compositionally biased region" description="Polar residues" evidence="6">
    <location>
        <begin position="35"/>
        <end position="54"/>
    </location>
</feature>
<dbReference type="SUPFAM" id="SSF46689">
    <property type="entry name" value="Homeodomain-like"/>
    <property type="match status" value="1"/>
</dbReference>
<keyword evidence="2 5" id="KW-0371">Homeobox</keyword>
<dbReference type="InterPro" id="IPR009057">
    <property type="entry name" value="Homeodomain-like_sf"/>
</dbReference>
<feature type="region of interest" description="Disordered" evidence="6">
    <location>
        <begin position="319"/>
        <end position="425"/>
    </location>
</feature>
<dbReference type="Gene3D" id="1.10.10.60">
    <property type="entry name" value="Homeodomain-like"/>
    <property type="match status" value="1"/>
</dbReference>
<dbReference type="Pfam" id="PF05920">
    <property type="entry name" value="Homeobox_KN"/>
    <property type="match status" value="1"/>
</dbReference>
<accession>A0AAD6G369</accession>
<dbReference type="RefSeq" id="XP_056765845.1">
    <property type="nucleotide sequence ID" value="XM_056910141.1"/>
</dbReference>
<feature type="DNA-binding region" description="Homeobox" evidence="5">
    <location>
        <begin position="264"/>
        <end position="326"/>
    </location>
</feature>
<feature type="region of interest" description="Disordered" evidence="6">
    <location>
        <begin position="847"/>
        <end position="866"/>
    </location>
</feature>
<keyword evidence="10" id="KW-1185">Reference proteome</keyword>
<feature type="region of interest" description="Disordered" evidence="6">
    <location>
        <begin position="21"/>
        <end position="54"/>
    </location>
</feature>
<feature type="compositionally biased region" description="Low complexity" evidence="6">
    <location>
        <begin position="788"/>
        <end position="800"/>
    </location>
</feature>
<keyword evidence="4" id="KW-0862">Zinc</keyword>
<dbReference type="InterPro" id="IPR001356">
    <property type="entry name" value="HD"/>
</dbReference>
<keyword evidence="4" id="KW-0863">Zinc-finger</keyword>
<keyword evidence="3 5" id="KW-0539">Nucleus</keyword>
<dbReference type="InterPro" id="IPR013087">
    <property type="entry name" value="Znf_C2H2_type"/>
</dbReference>
<evidence type="ECO:0000259" key="8">
    <source>
        <dbReference type="PROSITE" id="PS50157"/>
    </source>
</evidence>
<evidence type="ECO:0000259" key="7">
    <source>
        <dbReference type="PROSITE" id="PS50071"/>
    </source>
</evidence>
<evidence type="ECO:0000256" key="2">
    <source>
        <dbReference type="ARBA" id="ARBA00023155"/>
    </source>
</evidence>
<reference evidence="9" key="2">
    <citation type="journal article" date="2023" name="IMA Fungus">
        <title>Comparative genomic study of the Penicillium genus elucidates a diverse pangenome and 15 lateral gene transfer events.</title>
        <authorList>
            <person name="Petersen C."/>
            <person name="Sorensen T."/>
            <person name="Nielsen M.R."/>
            <person name="Sondergaard T.E."/>
            <person name="Sorensen J.L."/>
            <person name="Fitzpatrick D.A."/>
            <person name="Frisvad J.C."/>
            <person name="Nielsen K.L."/>
        </authorList>
    </citation>
    <scope>NUCLEOTIDE SEQUENCE</scope>
    <source>
        <strain evidence="9">IBT 16125</strain>
    </source>
</reference>
<dbReference type="GO" id="GO:0008270">
    <property type="term" value="F:zinc ion binding"/>
    <property type="evidence" value="ECO:0007669"/>
    <property type="project" value="UniProtKB-KW"/>
</dbReference>
<dbReference type="Proteomes" id="UP001213681">
    <property type="component" value="Unassembled WGS sequence"/>
</dbReference>
<evidence type="ECO:0000256" key="3">
    <source>
        <dbReference type="ARBA" id="ARBA00023242"/>
    </source>
</evidence>
<dbReference type="GeneID" id="81600384"/>
<dbReference type="SMART" id="SM00355">
    <property type="entry name" value="ZnF_C2H2"/>
    <property type="match status" value="3"/>
</dbReference>
<evidence type="ECO:0000313" key="10">
    <source>
        <dbReference type="Proteomes" id="UP001213681"/>
    </source>
</evidence>
<feature type="domain" description="C2H2-type" evidence="8">
    <location>
        <begin position="481"/>
        <end position="504"/>
    </location>
</feature>
<dbReference type="PANTHER" id="PTHR11850">
    <property type="entry name" value="HOMEOBOX PROTEIN TRANSCRIPTION FACTORS"/>
    <property type="match status" value="1"/>
</dbReference>
<dbReference type="SMART" id="SM00389">
    <property type="entry name" value="HOX"/>
    <property type="match status" value="1"/>
</dbReference>
<comment type="subcellular location">
    <subcellularLocation>
        <location evidence="5">Nucleus</location>
    </subcellularLocation>
</comment>
<dbReference type="Gene3D" id="3.30.160.60">
    <property type="entry name" value="Classic Zinc Finger"/>
    <property type="match status" value="1"/>
</dbReference>
<gene>
    <name evidence="9" type="ORF">N7458_006759</name>
</gene>
<reference evidence="9" key="1">
    <citation type="submission" date="2022-12" db="EMBL/GenBank/DDBJ databases">
        <authorList>
            <person name="Petersen C."/>
        </authorList>
    </citation>
    <scope>NUCLEOTIDE SEQUENCE</scope>
    <source>
        <strain evidence="9">IBT 16125</strain>
    </source>
</reference>
<evidence type="ECO:0000256" key="6">
    <source>
        <dbReference type="SAM" id="MobiDB-lite"/>
    </source>
</evidence>
<evidence type="ECO:0000256" key="5">
    <source>
        <dbReference type="PROSITE-ProRule" id="PRU00108"/>
    </source>
</evidence>
<comment type="caution">
    <text evidence="9">The sequence shown here is derived from an EMBL/GenBank/DDBJ whole genome shotgun (WGS) entry which is preliminary data.</text>
</comment>
<keyword evidence="1 5" id="KW-0238">DNA-binding</keyword>
<evidence type="ECO:0000256" key="4">
    <source>
        <dbReference type="PROSITE-ProRule" id="PRU00042"/>
    </source>
</evidence>
<name>A0AAD6G369_9EURO</name>
<evidence type="ECO:0000256" key="1">
    <source>
        <dbReference type="ARBA" id="ARBA00023125"/>
    </source>
</evidence>